<protein>
    <submittedName>
        <fullName evidence="2">Conotoxin superfamily P</fullName>
    </submittedName>
</protein>
<dbReference type="EMBL" id="MN517413">
    <property type="protein sequence ID" value="QFQ61096.1"/>
    <property type="molecule type" value="mRNA"/>
</dbReference>
<proteinExistence type="evidence at transcript level"/>
<evidence type="ECO:0000256" key="1">
    <source>
        <dbReference type="SAM" id="SignalP"/>
    </source>
</evidence>
<accession>A0A5P8I0N0</accession>
<evidence type="ECO:0000313" key="2">
    <source>
        <dbReference type="EMBL" id="QFQ61096.1"/>
    </source>
</evidence>
<dbReference type="AlphaFoldDB" id="A0A5P8I0N0"/>
<keyword evidence="1" id="KW-0732">Signal</keyword>
<sequence>MTLTKSAVLILVLLLAFDNFADVQPGLITMGGGRLSNLLSKRVSIWYCASRTCSAPADCNPCTCESGVCVDWL</sequence>
<name>A0A5P8I0N0_CONMA</name>
<feature type="signal peptide" evidence="1">
    <location>
        <begin position="1"/>
        <end position="23"/>
    </location>
</feature>
<reference evidence="2" key="1">
    <citation type="journal article" date="2019" name="Mar. Drugs">
        <title>Conotoxin diversity in the venom gland transcriptome of the Magician's Cone, Pionoconus magus.</title>
        <authorList>
            <person name="Pardos-Blas J.R."/>
            <person name="Irisarri I."/>
            <person name="Abalde S."/>
            <person name="Tenorio M.J."/>
            <person name="Zardoya R."/>
        </authorList>
    </citation>
    <scope>NUCLEOTIDE SEQUENCE</scope>
    <source>
        <tissue evidence="2">Venom gland</tissue>
    </source>
</reference>
<organism evidence="2">
    <name type="scientific">Conus magus</name>
    <name type="common">Magical cone</name>
    <dbReference type="NCBI Taxonomy" id="6492"/>
    <lineage>
        <taxon>Eukaryota</taxon>
        <taxon>Metazoa</taxon>
        <taxon>Spiralia</taxon>
        <taxon>Lophotrochozoa</taxon>
        <taxon>Mollusca</taxon>
        <taxon>Gastropoda</taxon>
        <taxon>Caenogastropoda</taxon>
        <taxon>Neogastropoda</taxon>
        <taxon>Conoidea</taxon>
        <taxon>Conidae</taxon>
        <taxon>Conus</taxon>
        <taxon>Pionoconus</taxon>
    </lineage>
</organism>
<feature type="chain" id="PRO_5024449076" evidence="1">
    <location>
        <begin position="24"/>
        <end position="73"/>
    </location>
</feature>